<reference evidence="1" key="1">
    <citation type="submission" date="2022-07" db="EMBL/GenBank/DDBJ databases">
        <title>Genome Sequence of Phlebia brevispora.</title>
        <authorList>
            <person name="Buettner E."/>
        </authorList>
    </citation>
    <scope>NUCLEOTIDE SEQUENCE</scope>
    <source>
        <strain evidence="1">MPL23</strain>
    </source>
</reference>
<sequence>MELVSFLHMLKKLGLEVDEARRVALDKEPVMLHCVRCHAGYTEKDNGATACPVEHDVDDEGERVGPDEYEYTCSFCEEVGTEDGAGNGIDWENSVCYEATHTTDKQEVEYDSRTVLTCEENGCTRQERDTA</sequence>
<organism evidence="1 2">
    <name type="scientific">Phlebia brevispora</name>
    <dbReference type="NCBI Taxonomy" id="194682"/>
    <lineage>
        <taxon>Eukaryota</taxon>
        <taxon>Fungi</taxon>
        <taxon>Dikarya</taxon>
        <taxon>Basidiomycota</taxon>
        <taxon>Agaricomycotina</taxon>
        <taxon>Agaricomycetes</taxon>
        <taxon>Polyporales</taxon>
        <taxon>Meruliaceae</taxon>
        <taxon>Phlebia</taxon>
    </lineage>
</organism>
<comment type="caution">
    <text evidence="1">The sequence shown here is derived from an EMBL/GenBank/DDBJ whole genome shotgun (WGS) entry which is preliminary data.</text>
</comment>
<evidence type="ECO:0000313" key="2">
    <source>
        <dbReference type="Proteomes" id="UP001148662"/>
    </source>
</evidence>
<accession>A0ACC1SQM9</accession>
<keyword evidence="2" id="KW-1185">Reference proteome</keyword>
<dbReference type="Proteomes" id="UP001148662">
    <property type="component" value="Unassembled WGS sequence"/>
</dbReference>
<evidence type="ECO:0000313" key="1">
    <source>
        <dbReference type="EMBL" id="KAJ3544613.1"/>
    </source>
</evidence>
<gene>
    <name evidence="1" type="ORF">NM688_g5721</name>
</gene>
<dbReference type="EMBL" id="JANHOG010001083">
    <property type="protein sequence ID" value="KAJ3544613.1"/>
    <property type="molecule type" value="Genomic_DNA"/>
</dbReference>
<protein>
    <submittedName>
        <fullName evidence="1">Uncharacterized protein</fullName>
    </submittedName>
</protein>
<name>A0ACC1SQM9_9APHY</name>
<proteinExistence type="predicted"/>